<dbReference type="Proteomes" id="UP000590749">
    <property type="component" value="Unassembled WGS sequence"/>
</dbReference>
<reference evidence="1 2" key="1">
    <citation type="submission" date="2020-08" db="EMBL/GenBank/DDBJ databases">
        <title>Genomic Encyclopedia of Type Strains, Phase III (KMG-III): the genomes of soil and plant-associated and newly described type strains.</title>
        <authorList>
            <person name="Whitman W."/>
        </authorList>
    </citation>
    <scope>NUCLEOTIDE SEQUENCE [LARGE SCALE GENOMIC DNA]</scope>
    <source>
        <strain evidence="1 2">CECT 3287</strain>
    </source>
</reference>
<accession>A0A7W5AN17</accession>
<dbReference type="RefSeq" id="WP_183225157.1">
    <property type="nucleotide sequence ID" value="NZ_BMPW01000020.1"/>
</dbReference>
<keyword evidence="2" id="KW-1185">Reference proteome</keyword>
<organism evidence="1 2">
    <name type="scientific">Actinoplanes campanulatus</name>
    <dbReference type="NCBI Taxonomy" id="113559"/>
    <lineage>
        <taxon>Bacteria</taxon>
        <taxon>Bacillati</taxon>
        <taxon>Actinomycetota</taxon>
        <taxon>Actinomycetes</taxon>
        <taxon>Micromonosporales</taxon>
        <taxon>Micromonosporaceae</taxon>
        <taxon>Actinoplanes</taxon>
    </lineage>
</organism>
<evidence type="ECO:0000313" key="2">
    <source>
        <dbReference type="Proteomes" id="UP000590749"/>
    </source>
</evidence>
<name>A0A7W5AN17_9ACTN</name>
<sequence>MSARDITADTVLAAIAAGASTRTDLAARFQVLSTSRFLTDALAELGVVEDAHGRLSAPALPCPTCGLRPWDAPDLTPGEFVCTCNDTFEEI</sequence>
<evidence type="ECO:0000313" key="1">
    <source>
        <dbReference type="EMBL" id="MBB3099080.1"/>
    </source>
</evidence>
<protein>
    <submittedName>
        <fullName evidence="1">Uncharacterized protein</fullName>
    </submittedName>
</protein>
<gene>
    <name evidence="1" type="ORF">FHR83_006786</name>
</gene>
<dbReference type="EMBL" id="JACHXF010000017">
    <property type="protein sequence ID" value="MBB3099080.1"/>
    <property type="molecule type" value="Genomic_DNA"/>
</dbReference>
<dbReference type="AlphaFoldDB" id="A0A7W5AN17"/>
<proteinExistence type="predicted"/>
<comment type="caution">
    <text evidence="1">The sequence shown here is derived from an EMBL/GenBank/DDBJ whole genome shotgun (WGS) entry which is preliminary data.</text>
</comment>